<dbReference type="Proteomes" id="UP001240236">
    <property type="component" value="Unassembled WGS sequence"/>
</dbReference>
<gene>
    <name evidence="1" type="ORF">J2S42_003531</name>
</gene>
<dbReference type="EMBL" id="JAUSUZ010000001">
    <property type="protein sequence ID" value="MDQ0366862.1"/>
    <property type="molecule type" value="Genomic_DNA"/>
</dbReference>
<keyword evidence="2" id="KW-1185">Reference proteome</keyword>
<comment type="caution">
    <text evidence="1">The sequence shown here is derived from an EMBL/GenBank/DDBJ whole genome shotgun (WGS) entry which is preliminary data.</text>
</comment>
<evidence type="ECO:0000313" key="1">
    <source>
        <dbReference type="EMBL" id="MDQ0366862.1"/>
    </source>
</evidence>
<evidence type="ECO:0000313" key="2">
    <source>
        <dbReference type="Proteomes" id="UP001240236"/>
    </source>
</evidence>
<dbReference type="RefSeq" id="WP_307240495.1">
    <property type="nucleotide sequence ID" value="NZ_JAUSUZ010000001.1"/>
</dbReference>
<organism evidence="1 2">
    <name type="scientific">Catenuloplanes indicus</name>
    <dbReference type="NCBI Taxonomy" id="137267"/>
    <lineage>
        <taxon>Bacteria</taxon>
        <taxon>Bacillati</taxon>
        <taxon>Actinomycetota</taxon>
        <taxon>Actinomycetes</taxon>
        <taxon>Micromonosporales</taxon>
        <taxon>Micromonosporaceae</taxon>
        <taxon>Catenuloplanes</taxon>
    </lineage>
</organism>
<reference evidence="1 2" key="1">
    <citation type="submission" date="2023-07" db="EMBL/GenBank/DDBJ databases">
        <title>Sequencing the genomes of 1000 actinobacteria strains.</title>
        <authorList>
            <person name="Klenk H.-P."/>
        </authorList>
    </citation>
    <scope>NUCLEOTIDE SEQUENCE [LARGE SCALE GENOMIC DNA]</scope>
    <source>
        <strain evidence="1 2">DSM 44709</strain>
    </source>
</reference>
<sequence>MSEHQFQRGDRVICNPDHVAARYHGIVWTIDRIGPVNAFLTHPHGGVGLKVPPALLLPAPDDTDTTAAAAEVVPLPLELGAVVTVASPTWRGGTDPHVVLKDNGDTLRIVRLGGAGNRYWPKIPRAWLTEVNPDRVRASVAAIARESR</sequence>
<name>A0AAE3W0V4_9ACTN</name>
<dbReference type="AlphaFoldDB" id="A0AAE3W0V4"/>
<protein>
    <submittedName>
        <fullName evidence="1">Uncharacterized protein</fullName>
    </submittedName>
</protein>
<accession>A0AAE3W0V4</accession>
<proteinExistence type="predicted"/>